<organism evidence="2 3">
    <name type="scientific">Mycena pura</name>
    <dbReference type="NCBI Taxonomy" id="153505"/>
    <lineage>
        <taxon>Eukaryota</taxon>
        <taxon>Fungi</taxon>
        <taxon>Dikarya</taxon>
        <taxon>Basidiomycota</taxon>
        <taxon>Agaricomycotina</taxon>
        <taxon>Agaricomycetes</taxon>
        <taxon>Agaricomycetidae</taxon>
        <taxon>Agaricales</taxon>
        <taxon>Marasmiineae</taxon>
        <taxon>Mycenaceae</taxon>
        <taxon>Mycena</taxon>
    </lineage>
</organism>
<proteinExistence type="predicted"/>
<sequence>MGVAIVVGAAIAFWWRFRRRRVPRPMLPTSTSSPLADQVPSLTVTEGGQTVLATGQPISRSVVETQEELFSKITGRRRRSQRVNGSDREESGNQNAAGPAAGGSGLETQMRAMAESMALLIATHLRMQSHVEEQPPGYTAA</sequence>
<evidence type="ECO:0000256" key="1">
    <source>
        <dbReference type="SAM" id="MobiDB-lite"/>
    </source>
</evidence>
<name>A0AAD6V3S5_9AGAR</name>
<feature type="region of interest" description="Disordered" evidence="1">
    <location>
        <begin position="70"/>
        <end position="108"/>
    </location>
</feature>
<gene>
    <name evidence="2" type="ORF">GGX14DRAFT_399753</name>
</gene>
<reference evidence="2" key="1">
    <citation type="submission" date="2023-03" db="EMBL/GenBank/DDBJ databases">
        <title>Massive genome expansion in bonnet fungi (Mycena s.s.) driven by repeated elements and novel gene families across ecological guilds.</title>
        <authorList>
            <consortium name="Lawrence Berkeley National Laboratory"/>
            <person name="Harder C.B."/>
            <person name="Miyauchi S."/>
            <person name="Viragh M."/>
            <person name="Kuo A."/>
            <person name="Thoen E."/>
            <person name="Andreopoulos B."/>
            <person name="Lu D."/>
            <person name="Skrede I."/>
            <person name="Drula E."/>
            <person name="Henrissat B."/>
            <person name="Morin E."/>
            <person name="Kohler A."/>
            <person name="Barry K."/>
            <person name="LaButti K."/>
            <person name="Morin E."/>
            <person name="Salamov A."/>
            <person name="Lipzen A."/>
            <person name="Mereny Z."/>
            <person name="Hegedus B."/>
            <person name="Baldrian P."/>
            <person name="Stursova M."/>
            <person name="Weitz H."/>
            <person name="Taylor A."/>
            <person name="Grigoriev I.V."/>
            <person name="Nagy L.G."/>
            <person name="Martin F."/>
            <person name="Kauserud H."/>
        </authorList>
    </citation>
    <scope>NUCLEOTIDE SEQUENCE</scope>
    <source>
        <strain evidence="2">9144</strain>
    </source>
</reference>
<evidence type="ECO:0000313" key="3">
    <source>
        <dbReference type="Proteomes" id="UP001219525"/>
    </source>
</evidence>
<dbReference type="EMBL" id="JARJCW010000057">
    <property type="protein sequence ID" value="KAJ7201802.1"/>
    <property type="molecule type" value="Genomic_DNA"/>
</dbReference>
<evidence type="ECO:0000313" key="2">
    <source>
        <dbReference type="EMBL" id="KAJ7201802.1"/>
    </source>
</evidence>
<accession>A0AAD6V3S5</accession>
<keyword evidence="3" id="KW-1185">Reference proteome</keyword>
<dbReference type="AlphaFoldDB" id="A0AAD6V3S5"/>
<dbReference type="Proteomes" id="UP001219525">
    <property type="component" value="Unassembled WGS sequence"/>
</dbReference>
<comment type="caution">
    <text evidence="2">The sequence shown here is derived from an EMBL/GenBank/DDBJ whole genome shotgun (WGS) entry which is preliminary data.</text>
</comment>
<protein>
    <submittedName>
        <fullName evidence="2">Uncharacterized protein</fullName>
    </submittedName>
</protein>